<protein>
    <submittedName>
        <fullName evidence="2">Uncharacterized protein</fullName>
    </submittedName>
</protein>
<evidence type="ECO:0000313" key="2">
    <source>
        <dbReference type="EMBL" id="CAG6748011.1"/>
    </source>
</evidence>
<reference evidence="2" key="1">
    <citation type="submission" date="2021-05" db="EMBL/GenBank/DDBJ databases">
        <authorList>
            <person name="Alioto T."/>
            <person name="Alioto T."/>
            <person name="Gomez Garrido J."/>
        </authorList>
    </citation>
    <scope>NUCLEOTIDE SEQUENCE</scope>
</reference>
<evidence type="ECO:0000256" key="1">
    <source>
        <dbReference type="SAM" id="Phobius"/>
    </source>
</evidence>
<keyword evidence="1" id="KW-1133">Transmembrane helix</keyword>
<keyword evidence="1" id="KW-0472">Membrane</keyword>
<accession>A0A8D8ZL91</accession>
<feature type="transmembrane region" description="Helical" evidence="1">
    <location>
        <begin position="73"/>
        <end position="90"/>
    </location>
</feature>
<feature type="transmembrane region" description="Helical" evidence="1">
    <location>
        <begin position="44"/>
        <end position="67"/>
    </location>
</feature>
<sequence>MLNVYSGTTMASSTVITHHSSLINIKPNIADQPQTLRDLVKRFALLYLFSILIAFLLLDIGILFLYFSFLTPIFVLFILYSAGFLDRYAILHQSSYFSQDSCPVCVLSSISSIFFLFILKLNVIIANFGLIKFLYLVTNSFSCNSN</sequence>
<feature type="transmembrane region" description="Helical" evidence="1">
    <location>
        <begin position="102"/>
        <end position="131"/>
    </location>
</feature>
<proteinExistence type="predicted"/>
<dbReference type="AlphaFoldDB" id="A0A8D8ZL91"/>
<organism evidence="2">
    <name type="scientific">Cacopsylla melanoneura</name>
    <dbReference type="NCBI Taxonomy" id="428564"/>
    <lineage>
        <taxon>Eukaryota</taxon>
        <taxon>Metazoa</taxon>
        <taxon>Ecdysozoa</taxon>
        <taxon>Arthropoda</taxon>
        <taxon>Hexapoda</taxon>
        <taxon>Insecta</taxon>
        <taxon>Pterygota</taxon>
        <taxon>Neoptera</taxon>
        <taxon>Paraneoptera</taxon>
        <taxon>Hemiptera</taxon>
        <taxon>Sternorrhyncha</taxon>
        <taxon>Psylloidea</taxon>
        <taxon>Psyllidae</taxon>
        <taxon>Psyllinae</taxon>
        <taxon>Cacopsylla</taxon>
    </lineage>
</organism>
<dbReference type="EMBL" id="HBUF01516740">
    <property type="protein sequence ID" value="CAG6748011.1"/>
    <property type="molecule type" value="Transcribed_RNA"/>
</dbReference>
<dbReference type="EMBL" id="HBUF01516741">
    <property type="protein sequence ID" value="CAG6748012.1"/>
    <property type="molecule type" value="Transcribed_RNA"/>
</dbReference>
<name>A0A8D8ZL91_9HEMI</name>
<keyword evidence="1" id="KW-0812">Transmembrane</keyword>